<dbReference type="PANTHER" id="PTHR46332:SF5">
    <property type="entry name" value="ASPARTATE BETA-HYDROXYLASE DOMAIN CONTAINING 2"/>
    <property type="match status" value="1"/>
</dbReference>
<organism evidence="5 6">
    <name type="scientific">Sphingomonas ursincola</name>
    <dbReference type="NCBI Taxonomy" id="56361"/>
    <lineage>
        <taxon>Bacteria</taxon>
        <taxon>Pseudomonadati</taxon>
        <taxon>Pseudomonadota</taxon>
        <taxon>Alphaproteobacteria</taxon>
        <taxon>Sphingomonadales</taxon>
        <taxon>Sphingomonadaceae</taxon>
        <taxon>Sphingomonas</taxon>
    </lineage>
</organism>
<dbReference type="AlphaFoldDB" id="A0A7V8RDL5"/>
<dbReference type="Proteomes" id="UP000589292">
    <property type="component" value="Unassembled WGS sequence"/>
</dbReference>
<dbReference type="SUPFAM" id="SSF51197">
    <property type="entry name" value="Clavaminate synthase-like"/>
    <property type="match status" value="1"/>
</dbReference>
<accession>A0A7V8RDL5</accession>
<keyword evidence="6" id="KW-1185">Reference proteome</keyword>
<dbReference type="Pfam" id="PF05118">
    <property type="entry name" value="Asp_Arg_Hydrox"/>
    <property type="match status" value="1"/>
</dbReference>
<dbReference type="PANTHER" id="PTHR46332">
    <property type="entry name" value="ASPARTATE BETA-HYDROXYLASE DOMAIN-CONTAINING PROTEIN 2"/>
    <property type="match status" value="1"/>
</dbReference>
<dbReference type="EMBL" id="VDES01000002">
    <property type="protein sequence ID" value="MBA1374478.1"/>
    <property type="molecule type" value="Genomic_DNA"/>
</dbReference>
<reference evidence="5 6" key="1">
    <citation type="journal article" date="1994" name="Int. J. Syst. Bacteriol.">
        <title>Phylogenetic positions of novel aerobic, bacteriochlorophyll a-containing bacteria and description of Roseococcus thiosulfatophilus gen. nov., sp. nov., Erythromicrobium ramosum gen. nov., sp. nov., and Erythrobacter litoralis sp. nov.</title>
        <authorList>
            <person name="Yurkov V."/>
            <person name="Stackebrandt E."/>
            <person name="Holmes A."/>
            <person name="Fuerst J.A."/>
            <person name="Hugenholtz P."/>
            <person name="Golecki J."/>
            <person name="Gad'on N."/>
            <person name="Gorlenko V.M."/>
            <person name="Kompantseva E.I."/>
            <person name="Drews G."/>
        </authorList>
    </citation>
    <scope>NUCLEOTIDE SEQUENCE [LARGE SCALE GENOMIC DNA]</scope>
    <source>
        <strain evidence="5 6">KR-99</strain>
    </source>
</reference>
<evidence type="ECO:0000313" key="6">
    <source>
        <dbReference type="Proteomes" id="UP000589292"/>
    </source>
</evidence>
<name>A0A7V8RDL5_9SPHN</name>
<dbReference type="InterPro" id="IPR007803">
    <property type="entry name" value="Asp/Arg/Pro-Hydrxlase"/>
</dbReference>
<protein>
    <submittedName>
        <fullName evidence="5">Aspartyl/asparaginyl beta-hydroxylase domain-containing protein</fullName>
    </submittedName>
</protein>
<evidence type="ECO:0000313" key="5">
    <source>
        <dbReference type="EMBL" id="MBA1374478.1"/>
    </source>
</evidence>
<evidence type="ECO:0000259" key="4">
    <source>
        <dbReference type="Pfam" id="PF05118"/>
    </source>
</evidence>
<dbReference type="RefSeq" id="WP_181267288.1">
    <property type="nucleotide sequence ID" value="NZ_BAAAGB010000001.1"/>
</dbReference>
<evidence type="ECO:0000256" key="1">
    <source>
        <dbReference type="ARBA" id="ARBA00007730"/>
    </source>
</evidence>
<dbReference type="GO" id="GO:0016020">
    <property type="term" value="C:membrane"/>
    <property type="evidence" value="ECO:0007669"/>
    <property type="project" value="TreeGrafter"/>
</dbReference>
<proteinExistence type="inferred from homology"/>
<dbReference type="InterPro" id="IPR011990">
    <property type="entry name" value="TPR-like_helical_dom_sf"/>
</dbReference>
<evidence type="ECO:0000256" key="3">
    <source>
        <dbReference type="ARBA" id="ARBA00023002"/>
    </source>
</evidence>
<evidence type="ECO:0000256" key="2">
    <source>
        <dbReference type="ARBA" id="ARBA00022964"/>
    </source>
</evidence>
<keyword evidence="2" id="KW-0223">Dioxygenase</keyword>
<comment type="caution">
    <text evidence="5">The sequence shown here is derived from an EMBL/GenBank/DDBJ whole genome shotgun (WGS) entry which is preliminary data.</text>
</comment>
<dbReference type="Gene3D" id="1.25.40.10">
    <property type="entry name" value="Tetratricopeptide repeat domain"/>
    <property type="match status" value="1"/>
</dbReference>
<dbReference type="GO" id="GO:0051213">
    <property type="term" value="F:dioxygenase activity"/>
    <property type="evidence" value="ECO:0007669"/>
    <property type="project" value="UniProtKB-KW"/>
</dbReference>
<sequence length="392" mass="42729">MDRQHASIVIQQAITALRSGDATRARDLLTNVVNDPPPGEVPPWFLLAQACQMAGDAAGQGDALVRLLAEEPRHLGGLLLMAGNKAALGDSRAASSFYTTALAVADHAPDQVPQAMIPLLQQGQQYLQQAQGEYAAFLADQLAGKGIAPGSVSSRVDMALDLLLGRRQVYVQEPTSFYFPGLPQRQFYEAAEFDWAEGFEAQADSMRAELEALLDRQPSDFSPYVQTRPDRPAAANPLRDDPSWGAHYLWENGVPVPDHAAQAPATMAALATAPMPVIAARSPMALYSLLRPGTHIRPHNGMLNTRLICHLPLITNADCAIRVGNETRTWQQGRLLIFDDSIEHEAWNRGSATRIILLFEIWRPEISMDERVALTAIFEAITAYGGLPPDQG</sequence>
<keyword evidence="3" id="KW-0560">Oxidoreductase</keyword>
<dbReference type="InterPro" id="IPR051821">
    <property type="entry name" value="Asp/Asn_beta-hydroxylase"/>
</dbReference>
<feature type="domain" description="Aspartyl/asparaginy/proline hydroxylase" evidence="4">
    <location>
        <begin position="201"/>
        <end position="364"/>
    </location>
</feature>
<dbReference type="InterPro" id="IPR027443">
    <property type="entry name" value="IPNS-like_sf"/>
</dbReference>
<gene>
    <name evidence="5" type="ORF">FG486_09015</name>
</gene>
<dbReference type="Gene3D" id="2.60.120.330">
    <property type="entry name" value="B-lactam Antibiotic, Isopenicillin N Synthase, Chain"/>
    <property type="match status" value="1"/>
</dbReference>
<comment type="similarity">
    <text evidence="1">Belongs to the aspartyl/asparaginyl beta-hydroxylase family.</text>
</comment>